<feature type="region of interest" description="Disordered" evidence="1">
    <location>
        <begin position="1"/>
        <end position="131"/>
    </location>
</feature>
<dbReference type="InterPro" id="IPR014004">
    <property type="entry name" value="Transpt-assoc_nodulatn_dom_bac"/>
</dbReference>
<dbReference type="InterPro" id="IPR051686">
    <property type="entry name" value="Lipoprotein_DolP"/>
</dbReference>
<name>A0ABY9X2S0_9BACT</name>
<evidence type="ECO:0000313" key="4">
    <source>
        <dbReference type="Proteomes" id="UP001611383"/>
    </source>
</evidence>
<dbReference type="PANTHER" id="PTHR34606">
    <property type="entry name" value="BON DOMAIN-CONTAINING PROTEIN"/>
    <property type="match status" value="1"/>
</dbReference>
<gene>
    <name evidence="3" type="ORF">F0U60_40400</name>
</gene>
<sequence>MADRRRHGIERQGLGQDPERGNRRDVTERGRDMGRMREFRGEDRGPGRGSREEERDRGRFGGGGGMRGSGFSDQDVGRYGRGYEYGGDEDRGRFDQDSREEYHRGGLMRGAPGVRRAGGPGEEFGEGFWSEVTRERTRGDFDRYGARGAQRTQHYDTDRWDRGQYALGASADPEDMRRYGWGEGWSQDQGRDNSFGTRGFGADDYQPPRIQSSFIEQRPRTGYATSPTRDMDREMGHGAGRGGMQGAYPYYEQSPELPRRQGRGPRNYQRSDDRIREDICEQLMRAWMDADDVDVRVEKGEVTLSGTVKSRDEKRAIEDLAEDILGVKEVHNELRVARPQQQREERRDENQGARQDQMLQ</sequence>
<feature type="domain" description="BON" evidence="2">
    <location>
        <begin position="271"/>
        <end position="338"/>
    </location>
</feature>
<proteinExistence type="predicted"/>
<feature type="compositionally biased region" description="Polar residues" evidence="1">
    <location>
        <begin position="186"/>
        <end position="196"/>
    </location>
</feature>
<dbReference type="RefSeq" id="WP_395807887.1">
    <property type="nucleotide sequence ID" value="NZ_CP043494.1"/>
</dbReference>
<dbReference type="EMBL" id="CP043494">
    <property type="protein sequence ID" value="WNG49689.1"/>
    <property type="molecule type" value="Genomic_DNA"/>
</dbReference>
<dbReference type="InterPro" id="IPR007055">
    <property type="entry name" value="BON_dom"/>
</dbReference>
<keyword evidence="4" id="KW-1185">Reference proteome</keyword>
<feature type="compositionally biased region" description="Basic and acidic residues" evidence="1">
    <location>
        <begin position="17"/>
        <end position="59"/>
    </location>
</feature>
<evidence type="ECO:0000313" key="3">
    <source>
        <dbReference type="EMBL" id="WNG49689.1"/>
    </source>
</evidence>
<dbReference type="PROSITE" id="PS50914">
    <property type="entry name" value="BON"/>
    <property type="match status" value="1"/>
</dbReference>
<reference evidence="3 4" key="1">
    <citation type="submission" date="2019-08" db="EMBL/GenBank/DDBJ databases">
        <title>Archangium and Cystobacter genomes.</title>
        <authorList>
            <person name="Chen I.-C.K."/>
            <person name="Wielgoss S."/>
        </authorList>
    </citation>
    <scope>NUCLEOTIDE SEQUENCE [LARGE SCALE GENOMIC DNA]</scope>
    <source>
        <strain evidence="3 4">Cbm 6</strain>
    </source>
</reference>
<dbReference type="PANTHER" id="PTHR34606:SF15">
    <property type="entry name" value="BON DOMAIN-CONTAINING PROTEIN"/>
    <property type="match status" value="1"/>
</dbReference>
<feature type="region of interest" description="Disordered" evidence="1">
    <location>
        <begin position="176"/>
        <end position="275"/>
    </location>
</feature>
<protein>
    <submittedName>
        <fullName evidence="3">BON domain-containing protein</fullName>
    </submittedName>
</protein>
<dbReference type="SMART" id="SM00749">
    <property type="entry name" value="BON"/>
    <property type="match status" value="1"/>
</dbReference>
<dbReference type="Gene3D" id="3.30.1340.30">
    <property type="match status" value="1"/>
</dbReference>
<evidence type="ECO:0000256" key="1">
    <source>
        <dbReference type="SAM" id="MobiDB-lite"/>
    </source>
</evidence>
<feature type="region of interest" description="Disordered" evidence="1">
    <location>
        <begin position="335"/>
        <end position="360"/>
    </location>
</feature>
<dbReference type="Pfam" id="PF04972">
    <property type="entry name" value="BON"/>
    <property type="match status" value="1"/>
</dbReference>
<organism evidence="3 4">
    <name type="scientific">Archangium minus</name>
    <dbReference type="NCBI Taxonomy" id="83450"/>
    <lineage>
        <taxon>Bacteria</taxon>
        <taxon>Pseudomonadati</taxon>
        <taxon>Myxococcota</taxon>
        <taxon>Myxococcia</taxon>
        <taxon>Myxococcales</taxon>
        <taxon>Cystobacterineae</taxon>
        <taxon>Archangiaceae</taxon>
        <taxon>Archangium</taxon>
    </lineage>
</organism>
<evidence type="ECO:0000259" key="2">
    <source>
        <dbReference type="PROSITE" id="PS50914"/>
    </source>
</evidence>
<feature type="compositionally biased region" description="Basic and acidic residues" evidence="1">
    <location>
        <begin position="88"/>
        <end position="104"/>
    </location>
</feature>
<dbReference type="Proteomes" id="UP001611383">
    <property type="component" value="Chromosome"/>
</dbReference>
<feature type="compositionally biased region" description="Basic and acidic residues" evidence="1">
    <location>
        <begin position="335"/>
        <end position="351"/>
    </location>
</feature>
<accession>A0ABY9X2S0</accession>